<keyword evidence="12" id="KW-0732">Signal</keyword>
<dbReference type="InterPro" id="IPR013766">
    <property type="entry name" value="Thioredoxin_domain"/>
</dbReference>
<comment type="caution">
    <text evidence="14">The sequence shown here is derived from an EMBL/GenBank/DDBJ whole genome shotgun (WGS) entry which is preliminary data.</text>
</comment>
<evidence type="ECO:0000256" key="5">
    <source>
        <dbReference type="ARBA" id="ARBA00023002"/>
    </source>
</evidence>
<dbReference type="EC" id="1.11.1.24" evidence="2"/>
<dbReference type="InterPro" id="IPR036249">
    <property type="entry name" value="Thioredoxin-like_sf"/>
</dbReference>
<name>A0A9X1ZPV1_9GAMM</name>
<dbReference type="GO" id="GO:0008379">
    <property type="term" value="F:thioredoxin peroxidase activity"/>
    <property type="evidence" value="ECO:0007669"/>
    <property type="project" value="TreeGrafter"/>
</dbReference>
<feature type="domain" description="Thioredoxin" evidence="13">
    <location>
        <begin position="33"/>
        <end position="209"/>
    </location>
</feature>
<reference evidence="14" key="1">
    <citation type="submission" date="2022-01" db="EMBL/GenBank/DDBJ databases">
        <title>Whole genome-based taxonomy of the Shewanellaceae.</title>
        <authorList>
            <person name="Martin-Rodriguez A.J."/>
        </authorList>
    </citation>
    <scope>NUCLEOTIDE SEQUENCE</scope>
    <source>
        <strain evidence="14">DSM 16422</strain>
    </source>
</reference>
<dbReference type="InterPro" id="IPR000866">
    <property type="entry name" value="AhpC/TSA"/>
</dbReference>
<comment type="similarity">
    <text evidence="9">Belongs to the peroxiredoxin family. BCP/PrxQ subfamily.</text>
</comment>
<dbReference type="CDD" id="cd02970">
    <property type="entry name" value="PRX_like2"/>
    <property type="match status" value="1"/>
</dbReference>
<gene>
    <name evidence="14" type="ORF">L2672_04030</name>
</gene>
<dbReference type="PANTHER" id="PTHR42801">
    <property type="entry name" value="THIOREDOXIN-DEPENDENT PEROXIDE REDUCTASE"/>
    <property type="match status" value="1"/>
</dbReference>
<dbReference type="Gene3D" id="3.40.30.10">
    <property type="entry name" value="Glutaredoxin"/>
    <property type="match status" value="1"/>
</dbReference>
<evidence type="ECO:0000256" key="9">
    <source>
        <dbReference type="ARBA" id="ARBA00038489"/>
    </source>
</evidence>
<organism evidence="14 15">
    <name type="scientific">Shewanella gaetbuli</name>
    <dbReference type="NCBI Taxonomy" id="220752"/>
    <lineage>
        <taxon>Bacteria</taxon>
        <taxon>Pseudomonadati</taxon>
        <taxon>Pseudomonadota</taxon>
        <taxon>Gammaproteobacteria</taxon>
        <taxon>Alteromonadales</taxon>
        <taxon>Shewanellaceae</taxon>
        <taxon>Shewanella</taxon>
    </lineage>
</organism>
<protein>
    <recommendedName>
        <fullName evidence="2">thioredoxin-dependent peroxiredoxin</fullName>
        <ecNumber evidence="2">1.11.1.24</ecNumber>
    </recommendedName>
    <alternativeName>
        <fullName evidence="8">Thioredoxin peroxidase</fullName>
    </alternativeName>
    <alternativeName>
        <fullName evidence="10">Thioredoxin-dependent peroxiredoxin Bcp</fullName>
    </alternativeName>
</protein>
<dbReference type="PROSITE" id="PS51352">
    <property type="entry name" value="THIOREDOXIN_2"/>
    <property type="match status" value="1"/>
</dbReference>
<dbReference type="InterPro" id="IPR050924">
    <property type="entry name" value="Peroxiredoxin_BCP/PrxQ"/>
</dbReference>
<dbReference type="SUPFAM" id="SSF52833">
    <property type="entry name" value="Thioredoxin-like"/>
    <property type="match status" value="1"/>
</dbReference>
<keyword evidence="7" id="KW-0676">Redox-active center</keyword>
<dbReference type="GO" id="GO:0005737">
    <property type="term" value="C:cytoplasm"/>
    <property type="evidence" value="ECO:0007669"/>
    <property type="project" value="TreeGrafter"/>
</dbReference>
<evidence type="ECO:0000256" key="2">
    <source>
        <dbReference type="ARBA" id="ARBA00013017"/>
    </source>
</evidence>
<comment type="function">
    <text evidence="1">Thiol-specific peroxidase that catalyzes the reduction of hydrogen peroxide and organic hydroperoxides to water and alcohols, respectively. Plays a role in cell protection against oxidative stress by detoxifying peroxides and as sensor of hydrogen peroxide-mediated signaling events.</text>
</comment>
<comment type="catalytic activity">
    <reaction evidence="11">
        <text>a hydroperoxide + [thioredoxin]-dithiol = an alcohol + [thioredoxin]-disulfide + H2O</text>
        <dbReference type="Rhea" id="RHEA:62620"/>
        <dbReference type="Rhea" id="RHEA-COMP:10698"/>
        <dbReference type="Rhea" id="RHEA-COMP:10700"/>
        <dbReference type="ChEBI" id="CHEBI:15377"/>
        <dbReference type="ChEBI" id="CHEBI:29950"/>
        <dbReference type="ChEBI" id="CHEBI:30879"/>
        <dbReference type="ChEBI" id="CHEBI:35924"/>
        <dbReference type="ChEBI" id="CHEBI:50058"/>
        <dbReference type="EC" id="1.11.1.24"/>
    </reaction>
</comment>
<evidence type="ECO:0000256" key="8">
    <source>
        <dbReference type="ARBA" id="ARBA00032824"/>
    </source>
</evidence>
<evidence type="ECO:0000256" key="3">
    <source>
        <dbReference type="ARBA" id="ARBA00022559"/>
    </source>
</evidence>
<sequence length="209" mass="22964">MFKSIVIAASLSFLSVISVAKPIAIDENNISPLLNGHQIPDVTLKTVKGDAVNLQELVAKQKTILFFYRGGWCPFCNVQMGQLQAIEPKLIEMGYQLVGISPDSPEKLAASMTKNELNYLLLSDEHMQAGQAFGLAFYTSEKVTSMYQAKLGVSNTLFKMSSGEERLVLPVPAIYISDTDGLIQFMYANPNYKVRPAPELIISAAQLVK</sequence>
<accession>A0A9X1ZPV1</accession>
<feature type="chain" id="PRO_5040754596" description="thioredoxin-dependent peroxiredoxin" evidence="12">
    <location>
        <begin position="21"/>
        <end position="209"/>
    </location>
</feature>
<evidence type="ECO:0000256" key="12">
    <source>
        <dbReference type="SAM" id="SignalP"/>
    </source>
</evidence>
<dbReference type="Proteomes" id="UP001139333">
    <property type="component" value="Unassembled WGS sequence"/>
</dbReference>
<evidence type="ECO:0000256" key="6">
    <source>
        <dbReference type="ARBA" id="ARBA00023157"/>
    </source>
</evidence>
<evidence type="ECO:0000256" key="7">
    <source>
        <dbReference type="ARBA" id="ARBA00023284"/>
    </source>
</evidence>
<dbReference type="GO" id="GO:0034599">
    <property type="term" value="P:cellular response to oxidative stress"/>
    <property type="evidence" value="ECO:0007669"/>
    <property type="project" value="TreeGrafter"/>
</dbReference>
<dbReference type="Pfam" id="PF00578">
    <property type="entry name" value="AhpC-TSA"/>
    <property type="match status" value="1"/>
</dbReference>
<keyword evidence="4" id="KW-0049">Antioxidant</keyword>
<evidence type="ECO:0000256" key="1">
    <source>
        <dbReference type="ARBA" id="ARBA00003330"/>
    </source>
</evidence>
<evidence type="ECO:0000256" key="4">
    <source>
        <dbReference type="ARBA" id="ARBA00022862"/>
    </source>
</evidence>
<dbReference type="AlphaFoldDB" id="A0A9X1ZPV1"/>
<proteinExistence type="inferred from homology"/>
<evidence type="ECO:0000313" key="15">
    <source>
        <dbReference type="Proteomes" id="UP001139333"/>
    </source>
</evidence>
<keyword evidence="15" id="KW-1185">Reference proteome</keyword>
<keyword evidence="3" id="KW-0575">Peroxidase</keyword>
<dbReference type="RefSeq" id="WP_248994546.1">
    <property type="nucleotide sequence ID" value="NZ_JAKIKP010000002.1"/>
</dbReference>
<evidence type="ECO:0000313" key="14">
    <source>
        <dbReference type="EMBL" id="MCL1141868.1"/>
    </source>
</evidence>
<dbReference type="GO" id="GO:0045454">
    <property type="term" value="P:cell redox homeostasis"/>
    <property type="evidence" value="ECO:0007669"/>
    <property type="project" value="TreeGrafter"/>
</dbReference>
<dbReference type="PANTHER" id="PTHR42801:SF7">
    <property type="entry name" value="SLL1159 PROTEIN"/>
    <property type="match status" value="1"/>
</dbReference>
<evidence type="ECO:0000256" key="10">
    <source>
        <dbReference type="ARBA" id="ARBA00042639"/>
    </source>
</evidence>
<keyword evidence="5" id="KW-0560">Oxidoreductase</keyword>
<keyword evidence="6" id="KW-1015">Disulfide bond</keyword>
<dbReference type="EMBL" id="JAKIKP010000002">
    <property type="protein sequence ID" value="MCL1141868.1"/>
    <property type="molecule type" value="Genomic_DNA"/>
</dbReference>
<evidence type="ECO:0000259" key="13">
    <source>
        <dbReference type="PROSITE" id="PS51352"/>
    </source>
</evidence>
<evidence type="ECO:0000256" key="11">
    <source>
        <dbReference type="ARBA" id="ARBA00049091"/>
    </source>
</evidence>
<feature type="signal peptide" evidence="12">
    <location>
        <begin position="1"/>
        <end position="20"/>
    </location>
</feature>